<accession>A0A7J9DXI4</accession>
<name>A0A7J9DXI4_9ROSI</name>
<keyword evidence="2" id="KW-1185">Reference proteome</keyword>
<dbReference type="Proteomes" id="UP000593568">
    <property type="component" value="Unassembled WGS sequence"/>
</dbReference>
<dbReference type="AlphaFoldDB" id="A0A7J9DXI4"/>
<evidence type="ECO:0000313" key="2">
    <source>
        <dbReference type="Proteomes" id="UP000593568"/>
    </source>
</evidence>
<proteinExistence type="predicted"/>
<evidence type="ECO:0000313" key="1">
    <source>
        <dbReference type="EMBL" id="MBA0765449.1"/>
    </source>
</evidence>
<gene>
    <name evidence="1" type="ORF">Gotri_014646</name>
</gene>
<dbReference type="EMBL" id="JABEZW010000005">
    <property type="protein sequence ID" value="MBA0765449.1"/>
    <property type="molecule type" value="Genomic_DNA"/>
</dbReference>
<reference evidence="1 2" key="1">
    <citation type="journal article" date="2019" name="Genome Biol. Evol.">
        <title>Insights into the evolution of the New World diploid cottons (Gossypium, subgenus Houzingenia) based on genome sequencing.</title>
        <authorList>
            <person name="Grover C.E."/>
            <person name="Arick M.A. 2nd"/>
            <person name="Thrash A."/>
            <person name="Conover J.L."/>
            <person name="Sanders W.S."/>
            <person name="Peterson D.G."/>
            <person name="Frelichowski J.E."/>
            <person name="Scheffler J.A."/>
            <person name="Scheffler B.E."/>
            <person name="Wendel J.F."/>
        </authorList>
    </citation>
    <scope>NUCLEOTIDE SEQUENCE [LARGE SCALE GENOMIC DNA]</scope>
    <source>
        <strain evidence="1">8</strain>
        <tissue evidence="1">Leaf</tissue>
    </source>
</reference>
<dbReference type="PANTHER" id="PTHR37703">
    <property type="entry name" value="RIBOSOMAL PROTEIN L31-RELATED"/>
    <property type="match status" value="1"/>
</dbReference>
<protein>
    <submittedName>
        <fullName evidence="1">Uncharacterized protein</fullName>
    </submittedName>
</protein>
<sequence length="55" mass="6376">MVGAFWETKVMEIVKKHNSGDLVWKRIKLTSTRKPTPRSISIAFGRENMNCGRRL</sequence>
<organism evidence="1 2">
    <name type="scientific">Gossypium trilobum</name>
    <dbReference type="NCBI Taxonomy" id="34281"/>
    <lineage>
        <taxon>Eukaryota</taxon>
        <taxon>Viridiplantae</taxon>
        <taxon>Streptophyta</taxon>
        <taxon>Embryophyta</taxon>
        <taxon>Tracheophyta</taxon>
        <taxon>Spermatophyta</taxon>
        <taxon>Magnoliopsida</taxon>
        <taxon>eudicotyledons</taxon>
        <taxon>Gunneridae</taxon>
        <taxon>Pentapetalae</taxon>
        <taxon>rosids</taxon>
        <taxon>malvids</taxon>
        <taxon>Malvales</taxon>
        <taxon>Malvaceae</taxon>
        <taxon>Malvoideae</taxon>
        <taxon>Gossypium</taxon>
    </lineage>
</organism>
<comment type="caution">
    <text evidence="1">The sequence shown here is derived from an EMBL/GenBank/DDBJ whole genome shotgun (WGS) entry which is preliminary data.</text>
</comment>
<dbReference type="PANTHER" id="PTHR37703:SF2">
    <property type="entry name" value="RWP-RK DOMAIN-CONTAINING PROTEIN"/>
    <property type="match status" value="1"/>
</dbReference>